<evidence type="ECO:0000313" key="4">
    <source>
        <dbReference type="Proteomes" id="UP000325785"/>
    </source>
</evidence>
<dbReference type="EMBL" id="LAXI01000020">
    <property type="protein sequence ID" value="KRS15669.1"/>
    <property type="molecule type" value="Genomic_DNA"/>
</dbReference>
<dbReference type="KEGG" id="rid:RIdsm_03637"/>
<evidence type="ECO:0000313" key="1">
    <source>
        <dbReference type="EMBL" id="KRS15669.1"/>
    </source>
</evidence>
<dbReference type="AlphaFoldDB" id="A0A0T5P372"/>
<accession>A0A0T5P372</accession>
<gene>
    <name evidence="2" type="ORF">RIdsm_03637</name>
    <name evidence="1" type="ORF">XM52_22800</name>
</gene>
<evidence type="ECO:0000313" key="3">
    <source>
        <dbReference type="Proteomes" id="UP000051401"/>
    </source>
</evidence>
<dbReference type="PATRIC" id="fig|540747.5.peg.2915"/>
<name>A0A0T5P372_9RHOB</name>
<dbReference type="OrthoDB" id="8781956at2"/>
<dbReference type="STRING" id="540747.SAMN04488031_12251"/>
<reference evidence="2 4" key="2">
    <citation type="submission" date="2018-08" db="EMBL/GenBank/DDBJ databases">
        <title>Genetic Globetrotter - A new plasmid hitch-hiking vast phylogenetic and geographic distances.</title>
        <authorList>
            <person name="Vollmers J."/>
            <person name="Petersen J."/>
        </authorList>
    </citation>
    <scope>NUCLEOTIDE SEQUENCE [LARGE SCALE GENOMIC DNA]</scope>
    <source>
        <strain evidence="2 4">DSM 26383</strain>
    </source>
</reference>
<sequence length="71" mass="8025">MPDQSRGLYNKFHVERTDGKSAPGEEHDGCEYFVLDITHDKFARAALSAYADACEADYPLLARDIRANYLD</sequence>
<dbReference type="Proteomes" id="UP000325785">
    <property type="component" value="Chromosome"/>
</dbReference>
<dbReference type="EMBL" id="CP031598">
    <property type="protein sequence ID" value="QEW27817.1"/>
    <property type="molecule type" value="Genomic_DNA"/>
</dbReference>
<protein>
    <submittedName>
        <fullName evidence="1">Uncharacterized protein</fullName>
    </submittedName>
</protein>
<dbReference type="RefSeq" id="WP_074940768.1">
    <property type="nucleotide sequence ID" value="NZ_CP031598.1"/>
</dbReference>
<proteinExistence type="predicted"/>
<reference evidence="1 3" key="1">
    <citation type="submission" date="2015-04" db="EMBL/GenBank/DDBJ databases">
        <title>The draft genome sequence of Roseovarius indicus B108T.</title>
        <authorList>
            <person name="Li G."/>
            <person name="Lai Q."/>
            <person name="Shao Z."/>
            <person name="Yan P."/>
        </authorList>
    </citation>
    <scope>NUCLEOTIDE SEQUENCE [LARGE SCALE GENOMIC DNA]</scope>
    <source>
        <strain evidence="1 3">B108</strain>
    </source>
</reference>
<dbReference type="Proteomes" id="UP000051401">
    <property type="component" value="Unassembled WGS sequence"/>
</dbReference>
<organism evidence="1 3">
    <name type="scientific">Roseovarius indicus</name>
    <dbReference type="NCBI Taxonomy" id="540747"/>
    <lineage>
        <taxon>Bacteria</taxon>
        <taxon>Pseudomonadati</taxon>
        <taxon>Pseudomonadota</taxon>
        <taxon>Alphaproteobacteria</taxon>
        <taxon>Rhodobacterales</taxon>
        <taxon>Roseobacteraceae</taxon>
        <taxon>Roseovarius</taxon>
    </lineage>
</organism>
<evidence type="ECO:0000313" key="2">
    <source>
        <dbReference type="EMBL" id="QEW27817.1"/>
    </source>
</evidence>
<keyword evidence="3" id="KW-1185">Reference proteome</keyword>